<keyword evidence="7" id="KW-0902">Two-component regulatory system</keyword>
<keyword evidence="5" id="KW-0418">Kinase</keyword>
<dbReference type="EMBL" id="BMLN01000005">
    <property type="protein sequence ID" value="GGN99964.1"/>
    <property type="molecule type" value="Genomic_DNA"/>
</dbReference>
<evidence type="ECO:0000256" key="2">
    <source>
        <dbReference type="ARBA" id="ARBA00012438"/>
    </source>
</evidence>
<evidence type="ECO:0000313" key="11">
    <source>
        <dbReference type="Proteomes" id="UP000606653"/>
    </source>
</evidence>
<feature type="domain" description="Histidine kinase" evidence="9">
    <location>
        <begin position="329"/>
        <end position="501"/>
    </location>
</feature>
<gene>
    <name evidence="10" type="ORF">GCM10010969_20650</name>
</gene>
<evidence type="ECO:0000256" key="6">
    <source>
        <dbReference type="ARBA" id="ARBA00022840"/>
    </source>
</evidence>
<keyword evidence="4" id="KW-0547">Nucleotide-binding</keyword>
<dbReference type="RefSeq" id="WP_018978991.1">
    <property type="nucleotide sequence ID" value="NZ_BMLN01000005.1"/>
</dbReference>
<reference evidence="11" key="1">
    <citation type="journal article" date="2019" name="Int. J. Syst. Evol. Microbiol.">
        <title>The Global Catalogue of Microorganisms (GCM) 10K type strain sequencing project: providing services to taxonomists for standard genome sequencing and annotation.</title>
        <authorList>
            <consortium name="The Broad Institute Genomics Platform"/>
            <consortium name="The Broad Institute Genome Sequencing Center for Infectious Disease"/>
            <person name="Wu L."/>
            <person name="Ma J."/>
        </authorList>
    </citation>
    <scope>NUCLEOTIDE SEQUENCE [LARGE SCALE GENOMIC DNA]</scope>
    <source>
        <strain evidence="11">CGMCC 1.6964</strain>
    </source>
</reference>
<evidence type="ECO:0000313" key="10">
    <source>
        <dbReference type="EMBL" id="GGN99964.1"/>
    </source>
</evidence>
<dbReference type="Pfam" id="PF02518">
    <property type="entry name" value="HATPase_c"/>
    <property type="match status" value="1"/>
</dbReference>
<evidence type="ECO:0000256" key="1">
    <source>
        <dbReference type="ARBA" id="ARBA00000085"/>
    </source>
</evidence>
<dbReference type="InterPro" id="IPR003594">
    <property type="entry name" value="HATPase_dom"/>
</dbReference>
<dbReference type="CDD" id="cd16917">
    <property type="entry name" value="HATPase_UhpB-NarQ-NarX-like"/>
    <property type="match status" value="1"/>
</dbReference>
<feature type="transmembrane region" description="Helical" evidence="8">
    <location>
        <begin position="31"/>
        <end position="52"/>
    </location>
</feature>
<evidence type="ECO:0000259" key="9">
    <source>
        <dbReference type="PROSITE" id="PS50109"/>
    </source>
</evidence>
<accession>A0ABQ2L2M3</accession>
<dbReference type="SMART" id="SM00387">
    <property type="entry name" value="HATPase_c"/>
    <property type="match status" value="1"/>
</dbReference>
<comment type="caution">
    <text evidence="10">The sequence shown here is derived from an EMBL/GenBank/DDBJ whole genome shotgun (WGS) entry which is preliminary data.</text>
</comment>
<proteinExistence type="predicted"/>
<dbReference type="PANTHER" id="PTHR24421:SF60">
    <property type="entry name" value="SENSOR HISTIDINE KINASE COMP"/>
    <property type="match status" value="1"/>
</dbReference>
<name>A0ABQ2L2M3_9BACL</name>
<comment type="catalytic activity">
    <reaction evidence="1">
        <text>ATP + protein L-histidine = ADP + protein N-phospho-L-histidine.</text>
        <dbReference type="EC" id="2.7.13.3"/>
    </reaction>
</comment>
<dbReference type="Proteomes" id="UP000606653">
    <property type="component" value="Unassembled WGS sequence"/>
</dbReference>
<keyword evidence="8" id="KW-0472">Membrane</keyword>
<evidence type="ECO:0000256" key="5">
    <source>
        <dbReference type="ARBA" id="ARBA00022777"/>
    </source>
</evidence>
<dbReference type="Gene3D" id="3.30.565.10">
    <property type="entry name" value="Histidine kinase-like ATPase, C-terminal domain"/>
    <property type="match status" value="1"/>
</dbReference>
<dbReference type="EC" id="2.7.13.3" evidence="2"/>
<sequence length="512" mass="58264">MSSLFKLTLITHTLAFSPFIILYSLPRLVGFHLISVEAATAFLLVLPIAYMYMLMTRRIFDVNFVLSRLSYHASIAIVPSALMALLGIWIVRSEVSSGLGAARMFLIFYLVLVVLLFAKESLDRRLRRGGSGMNIGGSFERFSHNIARVMKRADLERALEQEIQKSIRVPALQFLDWDASMDEVPIEVLNPQERREIAESLRRKEDLLVPGSLTILHRGACIVMGRKGDQAYLLWLDDKADHTRYNPDERNWLGTLANYSSIVSENLYLVEGLIGSLEAEMKKHGDTPGWVLRLVFNLSENERRRLASDLHDSALQDQIIWLRRLETAIVDYEMNAPLKGELEQIKEGLLDVIHQIRETCNELRPPLLMEMGLKQSLEQLFAEAQMRANYTVDFQAEGIDGVLDDEQTLAIYRITQELLRNAAKHANASRVEITLFADEESLRYHYRDNGVGMNEADAADSFSHMGMAGMKERVRSFDGIFEWHSEPGAGMETEITIPLRSRPDSLYEEVVQ</sequence>
<dbReference type="InterPro" id="IPR011712">
    <property type="entry name" value="Sig_transdc_His_kin_sub3_dim/P"/>
</dbReference>
<dbReference type="InterPro" id="IPR005467">
    <property type="entry name" value="His_kinase_dom"/>
</dbReference>
<feature type="transmembrane region" description="Helical" evidence="8">
    <location>
        <begin position="7"/>
        <end position="25"/>
    </location>
</feature>
<feature type="transmembrane region" description="Helical" evidence="8">
    <location>
        <begin position="97"/>
        <end position="118"/>
    </location>
</feature>
<dbReference type="SUPFAM" id="SSF55874">
    <property type="entry name" value="ATPase domain of HSP90 chaperone/DNA topoisomerase II/histidine kinase"/>
    <property type="match status" value="1"/>
</dbReference>
<evidence type="ECO:0000256" key="8">
    <source>
        <dbReference type="SAM" id="Phobius"/>
    </source>
</evidence>
<evidence type="ECO:0000256" key="4">
    <source>
        <dbReference type="ARBA" id="ARBA00022741"/>
    </source>
</evidence>
<dbReference type="Pfam" id="PF07730">
    <property type="entry name" value="HisKA_3"/>
    <property type="match status" value="1"/>
</dbReference>
<keyword evidence="6" id="KW-0067">ATP-binding</keyword>
<feature type="transmembrane region" description="Helical" evidence="8">
    <location>
        <begin position="73"/>
        <end position="91"/>
    </location>
</feature>
<keyword evidence="3" id="KW-0808">Transferase</keyword>
<dbReference type="InterPro" id="IPR036890">
    <property type="entry name" value="HATPase_C_sf"/>
</dbReference>
<dbReference type="InterPro" id="IPR050482">
    <property type="entry name" value="Sensor_HK_TwoCompSys"/>
</dbReference>
<organism evidence="10 11">
    <name type="scientific">Saccharibacillus kuerlensis</name>
    <dbReference type="NCBI Taxonomy" id="459527"/>
    <lineage>
        <taxon>Bacteria</taxon>
        <taxon>Bacillati</taxon>
        <taxon>Bacillota</taxon>
        <taxon>Bacilli</taxon>
        <taxon>Bacillales</taxon>
        <taxon>Paenibacillaceae</taxon>
        <taxon>Saccharibacillus</taxon>
    </lineage>
</organism>
<dbReference type="PANTHER" id="PTHR24421">
    <property type="entry name" value="NITRATE/NITRITE SENSOR PROTEIN NARX-RELATED"/>
    <property type="match status" value="1"/>
</dbReference>
<dbReference type="PROSITE" id="PS50109">
    <property type="entry name" value="HIS_KIN"/>
    <property type="match status" value="1"/>
</dbReference>
<keyword evidence="8" id="KW-0812">Transmembrane</keyword>
<keyword evidence="11" id="KW-1185">Reference proteome</keyword>
<evidence type="ECO:0000256" key="7">
    <source>
        <dbReference type="ARBA" id="ARBA00023012"/>
    </source>
</evidence>
<keyword evidence="8" id="KW-1133">Transmembrane helix</keyword>
<evidence type="ECO:0000256" key="3">
    <source>
        <dbReference type="ARBA" id="ARBA00022679"/>
    </source>
</evidence>
<protein>
    <recommendedName>
        <fullName evidence="2">histidine kinase</fullName>
        <ecNumber evidence="2">2.7.13.3</ecNumber>
    </recommendedName>
</protein>